<evidence type="ECO:0000313" key="5">
    <source>
        <dbReference type="Proteomes" id="UP000627166"/>
    </source>
</evidence>
<accession>A0ABR8YRC6</accession>
<dbReference type="InterPro" id="IPR024455">
    <property type="entry name" value="Phage_capsid"/>
</dbReference>
<name>A0ABR8YRC6_9CLOT</name>
<gene>
    <name evidence="4" type="ORF">H9637_06480</name>
</gene>
<reference evidence="4 5" key="1">
    <citation type="submission" date="2020-08" db="EMBL/GenBank/DDBJ databases">
        <title>A Genomic Blueprint of the Chicken Gut Microbiome.</title>
        <authorList>
            <person name="Gilroy R."/>
            <person name="Ravi A."/>
            <person name="Getino M."/>
            <person name="Pursley I."/>
            <person name="Horton D.L."/>
            <person name="Alikhan N.-F."/>
            <person name="Baker D."/>
            <person name="Gharbi K."/>
            <person name="Hall N."/>
            <person name="Watson M."/>
            <person name="Adriaenssens E.M."/>
            <person name="Foster-Nyarko E."/>
            <person name="Jarju S."/>
            <person name="Secka A."/>
            <person name="Antonio M."/>
            <person name="Oren A."/>
            <person name="Chaudhuri R."/>
            <person name="La Ragione R.M."/>
            <person name="Hildebrand F."/>
            <person name="Pallen M.J."/>
        </authorList>
    </citation>
    <scope>NUCLEOTIDE SEQUENCE [LARGE SCALE GENOMIC DNA]</scope>
    <source>
        <strain evidence="4 5">N37</strain>
    </source>
</reference>
<feature type="coiled-coil region" evidence="2">
    <location>
        <begin position="1"/>
        <end position="60"/>
    </location>
</feature>
<feature type="domain" description="Phage capsid-like C-terminal" evidence="3">
    <location>
        <begin position="143"/>
        <end position="422"/>
    </location>
</feature>
<dbReference type="EMBL" id="JACSQB010000048">
    <property type="protein sequence ID" value="MBD8046692.1"/>
    <property type="molecule type" value="Genomic_DNA"/>
</dbReference>
<dbReference type="Proteomes" id="UP000627166">
    <property type="component" value="Unassembled WGS sequence"/>
</dbReference>
<protein>
    <submittedName>
        <fullName evidence="4">Phage major capsid protein</fullName>
    </submittedName>
</protein>
<dbReference type="Pfam" id="PF05065">
    <property type="entry name" value="Phage_capsid"/>
    <property type="match status" value="1"/>
</dbReference>
<comment type="subcellular location">
    <subcellularLocation>
        <location evidence="1">Virion</location>
    </subcellularLocation>
</comment>
<proteinExistence type="predicted"/>
<dbReference type="NCBIfam" id="TIGR01554">
    <property type="entry name" value="major_cap_HK97"/>
    <property type="match status" value="1"/>
</dbReference>
<comment type="caution">
    <text evidence="4">The sequence shown here is derived from an EMBL/GenBank/DDBJ whole genome shotgun (WGS) entry which is preliminary data.</text>
</comment>
<organism evidence="4 5">
    <name type="scientific">Clostridium faecium</name>
    <dbReference type="NCBI Taxonomy" id="2762223"/>
    <lineage>
        <taxon>Bacteria</taxon>
        <taxon>Bacillati</taxon>
        <taxon>Bacillota</taxon>
        <taxon>Clostridia</taxon>
        <taxon>Eubacteriales</taxon>
        <taxon>Clostridiaceae</taxon>
        <taxon>Clostridium</taxon>
    </lineage>
</organism>
<sequence>MRNMRDLIDSKEELIKKCEDMLNEAKMRGCNLTKEQRNQFDDYTEEIKRINESIDNELSNYRSSEPIKNNPGESMGWFDEPKIAPSSKVVSKSYKGMFYGNEKVNVSNGGFNNFEEFLYTVHSGRADQRLVQCSMVEGVPAFGGFAVPEEYGAFLMDKSIEEEIIRPRAAVWPMGSETKKVPAFDGADRTNGLLGGISGQWIKEGETGIKCNGKLRLIELTAKKLACFSQASNELIADGMSFEEVLANGLIKAMGWYMDYAFINGTGEGQPLGIINDPALITVAKEQGQASSTITYNNVVQMFSRLAPSCFNNALWIANPSIIPQFLTMTITIGTGGAQVPVFREESGRFTLLGKEIIFTEKCPALGAKGDLILVDLSQYAIGLRKEIALDRSNAPGWTEDMTDYRVIVRVDGKGLWDKPVKPKNGTTLSWAVALEDRK</sequence>
<dbReference type="SUPFAM" id="SSF56563">
    <property type="entry name" value="Major capsid protein gp5"/>
    <property type="match status" value="1"/>
</dbReference>
<keyword evidence="5" id="KW-1185">Reference proteome</keyword>
<evidence type="ECO:0000313" key="4">
    <source>
        <dbReference type="EMBL" id="MBD8046692.1"/>
    </source>
</evidence>
<dbReference type="RefSeq" id="WP_191739667.1">
    <property type="nucleotide sequence ID" value="NZ_JACSQB010000048.1"/>
</dbReference>
<keyword evidence="2" id="KW-0175">Coiled coil</keyword>
<dbReference type="Gene3D" id="3.30.2400.10">
    <property type="entry name" value="Major capsid protein gp5"/>
    <property type="match status" value="1"/>
</dbReference>
<dbReference type="InterPro" id="IPR054612">
    <property type="entry name" value="Phage_capsid-like_C"/>
</dbReference>
<evidence type="ECO:0000256" key="2">
    <source>
        <dbReference type="SAM" id="Coils"/>
    </source>
</evidence>
<evidence type="ECO:0000259" key="3">
    <source>
        <dbReference type="Pfam" id="PF05065"/>
    </source>
</evidence>
<evidence type="ECO:0000256" key="1">
    <source>
        <dbReference type="ARBA" id="ARBA00004328"/>
    </source>
</evidence>